<name>A0A1Z9YWY2_9GAMM</name>
<dbReference type="OrthoDB" id="6444773at2"/>
<dbReference type="AlphaFoldDB" id="A0A1Z9YWY2"/>
<accession>A0A1Z9YWY2</accession>
<sequence>MKVSISVLMIYIPLTLIAGCGEKKQLSAEEQWQTFCKTYEGAAYNIMFDRQNDIPMEKSIEHLNKSPAGQQRDMLIDLVKQAHQVKKLDQQPDKEKAMEAFKQGKYQSCLNTSHPI</sequence>
<gene>
    <name evidence="1" type="ORF">CAP51_12370</name>
</gene>
<keyword evidence="2" id="KW-1185">Reference proteome</keyword>
<evidence type="ECO:0000313" key="1">
    <source>
        <dbReference type="EMBL" id="OUY06716.1"/>
    </source>
</evidence>
<evidence type="ECO:0008006" key="3">
    <source>
        <dbReference type="Google" id="ProtNLM"/>
    </source>
</evidence>
<dbReference type="EMBL" id="NEXX01000004">
    <property type="protein sequence ID" value="OUY06716.1"/>
    <property type="molecule type" value="Genomic_DNA"/>
</dbReference>
<proteinExistence type="predicted"/>
<evidence type="ECO:0000313" key="2">
    <source>
        <dbReference type="Proteomes" id="UP000196536"/>
    </source>
</evidence>
<dbReference type="PROSITE" id="PS51257">
    <property type="entry name" value="PROKAR_LIPOPROTEIN"/>
    <property type="match status" value="1"/>
</dbReference>
<dbReference type="Proteomes" id="UP000196536">
    <property type="component" value="Unassembled WGS sequence"/>
</dbReference>
<reference evidence="1 2" key="1">
    <citation type="submission" date="2017-05" db="EMBL/GenBank/DDBJ databases">
        <title>Acinetobacter populi ANC 5415 (= PBJ7), whole genome shotgun sequencing project.</title>
        <authorList>
            <person name="Nemec A."/>
            <person name="Radolfova-Krizova L."/>
        </authorList>
    </citation>
    <scope>NUCLEOTIDE SEQUENCE [LARGE SCALE GENOMIC DNA]</scope>
    <source>
        <strain evidence="1 2">PBJ7</strain>
    </source>
</reference>
<dbReference type="RefSeq" id="WP_087621071.1">
    <property type="nucleotide sequence ID" value="NZ_NEXX01000004.1"/>
</dbReference>
<organism evidence="1 2">
    <name type="scientific">Acinetobacter populi</name>
    <dbReference type="NCBI Taxonomy" id="1582270"/>
    <lineage>
        <taxon>Bacteria</taxon>
        <taxon>Pseudomonadati</taxon>
        <taxon>Pseudomonadota</taxon>
        <taxon>Gammaproteobacteria</taxon>
        <taxon>Moraxellales</taxon>
        <taxon>Moraxellaceae</taxon>
        <taxon>Acinetobacter</taxon>
    </lineage>
</organism>
<comment type="caution">
    <text evidence="1">The sequence shown here is derived from an EMBL/GenBank/DDBJ whole genome shotgun (WGS) entry which is preliminary data.</text>
</comment>
<protein>
    <recommendedName>
        <fullName evidence="3">Lipoprotein</fullName>
    </recommendedName>
</protein>